<keyword evidence="6" id="KW-1185">Reference proteome</keyword>
<evidence type="ECO:0000259" key="4">
    <source>
        <dbReference type="PROSITE" id="PS50853"/>
    </source>
</evidence>
<dbReference type="SMART" id="SM00458">
    <property type="entry name" value="RICIN"/>
    <property type="match status" value="1"/>
</dbReference>
<feature type="compositionally biased region" description="Pro residues" evidence="3">
    <location>
        <begin position="428"/>
        <end position="438"/>
    </location>
</feature>
<keyword evidence="2" id="KW-0624">Polysaccharide degradation</keyword>
<dbReference type="SUPFAM" id="SSF55486">
    <property type="entry name" value="Metalloproteases ('zincins'), catalytic domain"/>
    <property type="match status" value="1"/>
</dbReference>
<name>A0ABW8CAI5_9ACTN</name>
<dbReference type="PROSITE" id="PS50231">
    <property type="entry name" value="RICIN_B_LECTIN"/>
    <property type="match status" value="1"/>
</dbReference>
<dbReference type="InterPro" id="IPR013783">
    <property type="entry name" value="Ig-like_fold"/>
</dbReference>
<dbReference type="CDD" id="cd00063">
    <property type="entry name" value="FN3"/>
    <property type="match status" value="1"/>
</dbReference>
<dbReference type="SUPFAM" id="SSF50370">
    <property type="entry name" value="Ricin B-like lectins"/>
    <property type="match status" value="1"/>
</dbReference>
<dbReference type="Proteomes" id="UP001614394">
    <property type="component" value="Unassembled WGS sequence"/>
</dbReference>
<dbReference type="InterPro" id="IPR000772">
    <property type="entry name" value="Ricin_B_lectin"/>
</dbReference>
<dbReference type="Pfam" id="PF00041">
    <property type="entry name" value="fn3"/>
    <property type="match status" value="1"/>
</dbReference>
<dbReference type="RefSeq" id="WP_399652489.1">
    <property type="nucleotide sequence ID" value="NZ_JBITYG010000007.1"/>
</dbReference>
<feature type="region of interest" description="Disordered" evidence="3">
    <location>
        <begin position="418"/>
        <end position="464"/>
    </location>
</feature>
<protein>
    <submittedName>
        <fullName evidence="5">RICIN domain-containing protein</fullName>
    </submittedName>
</protein>
<keyword evidence="1" id="KW-0378">Hydrolase</keyword>
<organism evidence="5 6">
    <name type="scientific">Streptomyces fildesensis</name>
    <dbReference type="NCBI Taxonomy" id="375757"/>
    <lineage>
        <taxon>Bacteria</taxon>
        <taxon>Bacillati</taxon>
        <taxon>Actinomycetota</taxon>
        <taxon>Actinomycetes</taxon>
        <taxon>Kitasatosporales</taxon>
        <taxon>Streptomycetaceae</taxon>
        <taxon>Streptomyces</taxon>
    </lineage>
</organism>
<dbReference type="InterPro" id="IPR036116">
    <property type="entry name" value="FN3_sf"/>
</dbReference>
<dbReference type="Gene3D" id="2.80.10.50">
    <property type="match status" value="1"/>
</dbReference>
<feature type="region of interest" description="Disordered" evidence="3">
    <location>
        <begin position="50"/>
        <end position="69"/>
    </location>
</feature>
<keyword evidence="2" id="KW-0119">Carbohydrate metabolism</keyword>
<dbReference type="SUPFAM" id="SSF49265">
    <property type="entry name" value="Fibronectin type III"/>
    <property type="match status" value="1"/>
</dbReference>
<evidence type="ECO:0000313" key="6">
    <source>
        <dbReference type="Proteomes" id="UP001614394"/>
    </source>
</evidence>
<evidence type="ECO:0000256" key="2">
    <source>
        <dbReference type="ARBA" id="ARBA00023326"/>
    </source>
</evidence>
<evidence type="ECO:0000256" key="3">
    <source>
        <dbReference type="SAM" id="MobiDB-lite"/>
    </source>
</evidence>
<gene>
    <name evidence="5" type="ORF">ACIGXA_23215</name>
</gene>
<sequence length="692" mass="72039">MNLLQLNDRGEHRRRSAAKRRTLLAIALASATLVAGGVTALATTGGIGGTNTQQVDSASPQALDDVPPDEPRKGMVYKGLEAAPEDSSCVGGFEVEGVKQCTHGPDSPPKGVDITKDTPPAVKAAVVSSIPKAGAGTAPGGAELLSDVPATLDAAHPGKAIASAPPAATGTTGTAAKSAAAQDAASAVICDGDGSTGNRVQVVYAHGPGANRFAEYLPSFKKWAHDSDVIYNASATETGGVRHIRYVTESDCTVAVLNLEVPASAMQDFSATNQALAAQGLNRRDRKYMIFADSNVYCGIGSFAGDERPGPENSSNFGPSYGRTDSGCWGGSTPAHELGHNLGAVNNSAPHTSRGGHCVDEWDIMCYSDTPYYPQMQIHCPDRSSDDRLDCNHDDYFNTNPQPGSYLTTHWNIANNQFLLSNGGSNPNPNPTPSPTPSPTKTAGPTPNPTTTTPNPDPTTGPDVVVSQVTQNSAVLTWKPAAGATGYDLLLDQRAIGNVKATTVRVVSLRPGTQYKVAVAVHGAGGKVSAPGRQAAFRTQPAGGTTAGPVAPGKRYLMLNSFTGQAADMYGSSRSNGAVLIGYQRHGYTNQQWLFENVGGGYVRVKSAVSGKCLQIGGKPVAGQWIAQQPCGTAASQAWKITANATGYTLGVKGSTLVLGVSNRDYYGGALLELQQPGNQAWQRWTFQQSTS</sequence>
<comment type="caution">
    <text evidence="5">The sequence shown here is derived from an EMBL/GenBank/DDBJ whole genome shotgun (WGS) entry which is preliminary data.</text>
</comment>
<dbReference type="Gene3D" id="2.60.40.10">
    <property type="entry name" value="Immunoglobulins"/>
    <property type="match status" value="1"/>
</dbReference>
<dbReference type="CDD" id="cd00161">
    <property type="entry name" value="beta-trefoil_Ricin-like"/>
    <property type="match status" value="1"/>
</dbReference>
<dbReference type="EMBL" id="JBITYG010000007">
    <property type="protein sequence ID" value="MFI9103435.1"/>
    <property type="molecule type" value="Genomic_DNA"/>
</dbReference>
<proteinExistence type="predicted"/>
<evidence type="ECO:0000313" key="5">
    <source>
        <dbReference type="EMBL" id="MFI9103435.1"/>
    </source>
</evidence>
<dbReference type="SMART" id="SM00060">
    <property type="entry name" value="FN3"/>
    <property type="match status" value="1"/>
</dbReference>
<evidence type="ECO:0000256" key="1">
    <source>
        <dbReference type="ARBA" id="ARBA00023295"/>
    </source>
</evidence>
<reference evidence="5 6" key="1">
    <citation type="submission" date="2024-10" db="EMBL/GenBank/DDBJ databases">
        <title>The Natural Products Discovery Center: Release of the First 8490 Sequenced Strains for Exploring Actinobacteria Biosynthetic Diversity.</title>
        <authorList>
            <person name="Kalkreuter E."/>
            <person name="Kautsar S.A."/>
            <person name="Yang D."/>
            <person name="Bader C.D."/>
            <person name="Teijaro C.N."/>
            <person name="Fluegel L."/>
            <person name="Davis C.M."/>
            <person name="Simpson J.R."/>
            <person name="Lauterbach L."/>
            <person name="Steele A.D."/>
            <person name="Gui C."/>
            <person name="Meng S."/>
            <person name="Li G."/>
            <person name="Viehrig K."/>
            <person name="Ye F."/>
            <person name="Su P."/>
            <person name="Kiefer A.F."/>
            <person name="Nichols A."/>
            <person name="Cepeda A.J."/>
            <person name="Yan W."/>
            <person name="Fan B."/>
            <person name="Jiang Y."/>
            <person name="Adhikari A."/>
            <person name="Zheng C.-J."/>
            <person name="Schuster L."/>
            <person name="Cowan T.M."/>
            <person name="Smanski M.J."/>
            <person name="Chevrette M.G."/>
            <person name="De Carvalho L.P.S."/>
            <person name="Shen B."/>
        </authorList>
    </citation>
    <scope>NUCLEOTIDE SEQUENCE [LARGE SCALE GENOMIC DNA]</scope>
    <source>
        <strain evidence="5 6">NPDC053399</strain>
    </source>
</reference>
<feature type="domain" description="Fibronectin type-III" evidence="4">
    <location>
        <begin position="458"/>
        <end position="542"/>
    </location>
</feature>
<feature type="compositionally biased region" description="Low complexity" evidence="3">
    <location>
        <begin position="439"/>
        <end position="463"/>
    </location>
</feature>
<dbReference type="PROSITE" id="PS50853">
    <property type="entry name" value="FN3"/>
    <property type="match status" value="1"/>
</dbReference>
<accession>A0ABW8CAI5</accession>
<keyword evidence="1" id="KW-0326">Glycosidase</keyword>
<dbReference type="InterPro" id="IPR035992">
    <property type="entry name" value="Ricin_B-like_lectins"/>
</dbReference>
<dbReference type="Pfam" id="PF14200">
    <property type="entry name" value="RicinB_lectin_2"/>
    <property type="match status" value="1"/>
</dbReference>
<dbReference type="InterPro" id="IPR003961">
    <property type="entry name" value="FN3_dom"/>
</dbReference>